<gene>
    <name evidence="2" type="ordered locus">Desac_2605</name>
</gene>
<evidence type="ECO:0000256" key="1">
    <source>
        <dbReference type="SAM" id="Phobius"/>
    </source>
</evidence>
<reference evidence="2 3" key="1">
    <citation type="journal article" date="2011" name="Stand. Genomic Sci.">
        <title>Complete genome sequence of the acetate-degrading sulfate reducer Desulfobacca acetoxidans type strain (ASRB2).</title>
        <authorList>
            <person name="Goker M."/>
            <person name="Teshima H."/>
            <person name="Lapidus A."/>
            <person name="Nolan M."/>
            <person name="Lucas S."/>
            <person name="Hammon N."/>
            <person name="Deshpande S."/>
            <person name="Cheng J.F."/>
            <person name="Tapia R."/>
            <person name="Han C."/>
            <person name="Goodwin L."/>
            <person name="Pitluck S."/>
            <person name="Huntemann M."/>
            <person name="Liolios K."/>
            <person name="Ivanova N."/>
            <person name="Pagani I."/>
            <person name="Mavromatis K."/>
            <person name="Ovchinikova G."/>
            <person name="Pati A."/>
            <person name="Chen A."/>
            <person name="Palaniappan K."/>
            <person name="Land M."/>
            <person name="Hauser L."/>
            <person name="Brambilla E.M."/>
            <person name="Rohde M."/>
            <person name="Spring S."/>
            <person name="Detter J.C."/>
            <person name="Woyke T."/>
            <person name="Bristow J."/>
            <person name="Eisen J.A."/>
            <person name="Markowitz V."/>
            <person name="Hugenholtz P."/>
            <person name="Kyrpides N.C."/>
            <person name="Klenk H.P."/>
        </authorList>
    </citation>
    <scope>NUCLEOTIDE SEQUENCE [LARGE SCALE GENOMIC DNA]</scope>
    <source>
        <strain evidence="3">ATCC 700848 / DSM 11109 / ASRB2</strain>
    </source>
</reference>
<dbReference type="EMBL" id="CP002629">
    <property type="protein sequence ID" value="AEB10422.1"/>
    <property type="molecule type" value="Genomic_DNA"/>
</dbReference>
<dbReference type="Pfam" id="PF09991">
    <property type="entry name" value="DUF2232"/>
    <property type="match status" value="1"/>
</dbReference>
<feature type="transmembrane region" description="Helical" evidence="1">
    <location>
        <begin position="52"/>
        <end position="69"/>
    </location>
</feature>
<accession>F2NDS5</accession>
<dbReference type="AlphaFoldDB" id="F2NDS5"/>
<dbReference type="KEGG" id="dao:Desac_2605"/>
<dbReference type="PANTHER" id="PTHR41324">
    <property type="entry name" value="MEMBRANE PROTEIN-RELATED"/>
    <property type="match status" value="1"/>
</dbReference>
<organism evidence="2 3">
    <name type="scientific">Desulfobacca acetoxidans (strain ATCC 700848 / DSM 11109 / ASRB2)</name>
    <dbReference type="NCBI Taxonomy" id="880072"/>
    <lineage>
        <taxon>Bacteria</taxon>
        <taxon>Pseudomonadati</taxon>
        <taxon>Thermodesulfobacteriota</taxon>
        <taxon>Desulfobaccia</taxon>
        <taxon>Desulfobaccales</taxon>
        <taxon>Desulfobaccaceae</taxon>
        <taxon>Desulfobacca</taxon>
    </lineage>
</organism>
<protein>
    <recommendedName>
        <fullName evidence="4">DUF2232 domain-containing protein</fullName>
    </recommendedName>
</protein>
<evidence type="ECO:0008006" key="4">
    <source>
        <dbReference type="Google" id="ProtNLM"/>
    </source>
</evidence>
<keyword evidence="1" id="KW-1133">Transmembrane helix</keyword>
<dbReference type="PANTHER" id="PTHR41324:SF1">
    <property type="entry name" value="DUF2232 DOMAIN-CONTAINING PROTEIN"/>
    <property type="match status" value="1"/>
</dbReference>
<keyword evidence="3" id="KW-1185">Reference proteome</keyword>
<name>F2NDS5_DESAR</name>
<feature type="transmembrane region" description="Helical" evidence="1">
    <location>
        <begin position="244"/>
        <end position="268"/>
    </location>
</feature>
<feature type="transmembrane region" description="Helical" evidence="1">
    <location>
        <begin position="217"/>
        <end position="238"/>
    </location>
</feature>
<dbReference type="HOGENOM" id="CLU_068641_1_0_7"/>
<dbReference type="OrthoDB" id="12714at2"/>
<reference evidence="3" key="2">
    <citation type="submission" date="2011-03" db="EMBL/GenBank/DDBJ databases">
        <title>The complete genome of Desulfobacca acetoxidans DSM 11109.</title>
        <authorList>
            <consortium name="US DOE Joint Genome Institute (JGI-PGF)"/>
            <person name="Lucas S."/>
            <person name="Copeland A."/>
            <person name="Lapidus A."/>
            <person name="Bruce D."/>
            <person name="Goodwin L."/>
            <person name="Pitluck S."/>
            <person name="Peters L."/>
            <person name="Kyrpides N."/>
            <person name="Mavromatis K."/>
            <person name="Ivanova N."/>
            <person name="Ovchinnikova G."/>
            <person name="Teshima H."/>
            <person name="Detter J.C."/>
            <person name="Han C."/>
            <person name="Land M."/>
            <person name="Hauser L."/>
            <person name="Markowitz V."/>
            <person name="Cheng J.-F."/>
            <person name="Hugenholtz P."/>
            <person name="Woyke T."/>
            <person name="Wu D."/>
            <person name="Spring S."/>
            <person name="Schueler E."/>
            <person name="Brambilla E."/>
            <person name="Klenk H.-P."/>
            <person name="Eisen J.A."/>
        </authorList>
    </citation>
    <scope>NUCLEOTIDE SEQUENCE [LARGE SCALE GENOMIC DNA]</scope>
    <source>
        <strain evidence="3">ATCC 700848 / DSM 11109 / ASRB2</strain>
    </source>
</reference>
<keyword evidence="1" id="KW-0472">Membrane</keyword>
<feature type="transmembrane region" description="Helical" evidence="1">
    <location>
        <begin position="81"/>
        <end position="98"/>
    </location>
</feature>
<feature type="transmembrane region" description="Helical" evidence="1">
    <location>
        <begin position="280"/>
        <end position="305"/>
    </location>
</feature>
<dbReference type="Proteomes" id="UP000000483">
    <property type="component" value="Chromosome"/>
</dbReference>
<feature type="transmembrane region" description="Helical" evidence="1">
    <location>
        <begin position="105"/>
        <end position="126"/>
    </location>
</feature>
<feature type="transmembrane region" description="Helical" evidence="1">
    <location>
        <begin position="7"/>
        <end position="24"/>
    </location>
</feature>
<dbReference type="eggNOG" id="COG4241">
    <property type="taxonomic scope" value="Bacteria"/>
</dbReference>
<dbReference type="STRING" id="880072.Desac_2605"/>
<dbReference type="RefSeq" id="WP_013707531.1">
    <property type="nucleotide sequence ID" value="NC_015388.1"/>
</dbReference>
<keyword evidence="1" id="KW-0812">Transmembrane</keyword>
<dbReference type="InterPro" id="IPR018710">
    <property type="entry name" value="DUF2232"/>
</dbReference>
<proteinExistence type="predicted"/>
<sequence length="317" mass="35383">MEALRVPIIIVVNGLLALLLLYYASIQLPIAGLMIGALMPLPTILVIHRSGWLAGSLLVGAGISIIYYAEHFFGFKAELLPFLQMAAVAFILSLLMNWQDRLEVVIGGAAILVAILEVGVFSLHAWQQNLTPIEYLQQAVQEFWTAIVQLLQKEHLLEKEMALSGLNAEVASAYIIQITPALLLINNMVVVLLNYVLSQRLGDSAAWRKQGGPLSCWGSPGWLVFIFIGAGFLLLAPIHLLNMIGVNLLLLSGMLYFFQGLAIIVFIFQRFQVPRFFRWSSYVLLVLIKPAIFLVVLIGLTDLWFDFRHLHRPPPEL</sequence>
<evidence type="ECO:0000313" key="2">
    <source>
        <dbReference type="EMBL" id="AEB10422.1"/>
    </source>
</evidence>
<feature type="transmembrane region" description="Helical" evidence="1">
    <location>
        <begin position="174"/>
        <end position="197"/>
    </location>
</feature>
<feature type="transmembrane region" description="Helical" evidence="1">
    <location>
        <begin position="30"/>
        <end position="47"/>
    </location>
</feature>
<evidence type="ECO:0000313" key="3">
    <source>
        <dbReference type="Proteomes" id="UP000000483"/>
    </source>
</evidence>